<dbReference type="EMBL" id="KZ824269">
    <property type="protein sequence ID" value="RAL16278.1"/>
    <property type="molecule type" value="Genomic_DNA"/>
</dbReference>
<protein>
    <submittedName>
        <fullName evidence="1">Uncharacterized protein</fullName>
    </submittedName>
</protein>
<accession>A0A395IB24</accession>
<evidence type="ECO:0000313" key="1">
    <source>
        <dbReference type="EMBL" id="RAL16278.1"/>
    </source>
</evidence>
<evidence type="ECO:0000313" key="2">
    <source>
        <dbReference type="Proteomes" id="UP000248961"/>
    </source>
</evidence>
<dbReference type="VEuPathDB" id="FungiDB:BO97DRAFT_129480"/>
<dbReference type="Proteomes" id="UP000248961">
    <property type="component" value="Unassembled WGS sequence"/>
</dbReference>
<proteinExistence type="predicted"/>
<name>A0A395IB24_ASPHC</name>
<reference evidence="1 2" key="1">
    <citation type="submission" date="2018-02" db="EMBL/GenBank/DDBJ databases">
        <title>The genomes of Aspergillus section Nigri reveals drivers in fungal speciation.</title>
        <authorList>
            <consortium name="DOE Joint Genome Institute"/>
            <person name="Vesth T.C."/>
            <person name="Nybo J."/>
            <person name="Theobald S."/>
            <person name="Brandl J."/>
            <person name="Frisvad J.C."/>
            <person name="Nielsen K.F."/>
            <person name="Lyhne E.K."/>
            <person name="Kogle M.E."/>
            <person name="Kuo A."/>
            <person name="Riley R."/>
            <person name="Clum A."/>
            <person name="Nolan M."/>
            <person name="Lipzen A."/>
            <person name="Salamov A."/>
            <person name="Henrissat B."/>
            <person name="Wiebenga A."/>
            <person name="De vries R.P."/>
            <person name="Grigoriev I.V."/>
            <person name="Mortensen U.H."/>
            <person name="Andersen M.R."/>
            <person name="Baker S.E."/>
        </authorList>
    </citation>
    <scope>NUCLEOTIDE SEQUENCE [LARGE SCALE GENOMIC DNA]</scope>
    <source>
        <strain evidence="1 2">CBS 101889</strain>
    </source>
</reference>
<keyword evidence="2" id="KW-1185">Reference proteome</keyword>
<organism evidence="1 2">
    <name type="scientific">Aspergillus homomorphus (strain CBS 101889)</name>
    <dbReference type="NCBI Taxonomy" id="1450537"/>
    <lineage>
        <taxon>Eukaryota</taxon>
        <taxon>Fungi</taxon>
        <taxon>Dikarya</taxon>
        <taxon>Ascomycota</taxon>
        <taxon>Pezizomycotina</taxon>
        <taxon>Eurotiomycetes</taxon>
        <taxon>Eurotiomycetidae</taxon>
        <taxon>Eurotiales</taxon>
        <taxon>Aspergillaceae</taxon>
        <taxon>Aspergillus</taxon>
        <taxon>Aspergillus subgen. Circumdati</taxon>
    </lineage>
</organism>
<dbReference type="RefSeq" id="XP_025555432.1">
    <property type="nucleotide sequence ID" value="XM_025690038.1"/>
</dbReference>
<gene>
    <name evidence="1" type="ORF">BO97DRAFT_129480</name>
</gene>
<sequence length="130" mass="14515">MLSLSSGRGQPNPAWFLVWTLFNFWWKLWEKCKFSSSDSLSFFLSLLLSSRLPFLLLSPFGIPSSFSSSSSSPLPLSSFPQQLPLNSPLFSIPPKSLLLWSLSYLSSLLVSFHSFVSLSPNWPVPPTSVV</sequence>
<dbReference type="AlphaFoldDB" id="A0A395IB24"/>
<dbReference type="GeneID" id="37194327"/>